<dbReference type="AlphaFoldDB" id="A0A450Z7E5"/>
<proteinExistence type="predicted"/>
<evidence type="ECO:0000313" key="2">
    <source>
        <dbReference type="EMBL" id="VFK49727.1"/>
    </source>
</evidence>
<evidence type="ECO:0000256" key="1">
    <source>
        <dbReference type="SAM" id="MobiDB-lite"/>
    </source>
</evidence>
<gene>
    <name evidence="2" type="ORF">BECKSD772E_GA0070983_12243</name>
</gene>
<feature type="compositionally biased region" description="Gly residues" evidence="1">
    <location>
        <begin position="17"/>
        <end position="26"/>
    </location>
</feature>
<feature type="region of interest" description="Disordered" evidence="1">
    <location>
        <begin position="1"/>
        <end position="27"/>
    </location>
</feature>
<reference evidence="2" key="1">
    <citation type="submission" date="2019-02" db="EMBL/GenBank/DDBJ databases">
        <authorList>
            <person name="Gruber-Vodicka R. H."/>
            <person name="Seah K. B. B."/>
        </authorList>
    </citation>
    <scope>NUCLEOTIDE SEQUENCE</scope>
    <source>
        <strain evidence="2">BECK_S1320</strain>
    </source>
</reference>
<accession>A0A450Z7E5</accession>
<organism evidence="2">
    <name type="scientific">Candidatus Kentrum sp. SD</name>
    <dbReference type="NCBI Taxonomy" id="2126332"/>
    <lineage>
        <taxon>Bacteria</taxon>
        <taxon>Pseudomonadati</taxon>
        <taxon>Pseudomonadota</taxon>
        <taxon>Gammaproteobacteria</taxon>
        <taxon>Candidatus Kentrum</taxon>
    </lineage>
</organism>
<sequence>MGNENVLGFPPKYGSRGSSGNGGSGGDLLERITRLEITVDHVKEVGATKEDVSRLELTMQKTISDTMEKLDQKHTTHYRWIIRCSCFIITCLDHLLYKIIILR</sequence>
<protein>
    <submittedName>
        <fullName evidence="2">Uncharacterized protein</fullName>
    </submittedName>
</protein>
<dbReference type="EMBL" id="CAADFU010000224">
    <property type="protein sequence ID" value="VFK49727.1"/>
    <property type="molecule type" value="Genomic_DNA"/>
</dbReference>
<name>A0A450Z7E5_9GAMM</name>